<evidence type="ECO:0000313" key="3">
    <source>
        <dbReference type="Proteomes" id="UP000005365"/>
    </source>
</evidence>
<gene>
    <name evidence="2" type="ORF">NEISICOT_01662</name>
</gene>
<evidence type="ECO:0000313" key="2">
    <source>
        <dbReference type="EMBL" id="EET44444.1"/>
    </source>
</evidence>
<dbReference type="EMBL" id="ACKO02000009">
    <property type="protein sequence ID" value="EET44444.1"/>
    <property type="molecule type" value="Genomic_DNA"/>
</dbReference>
<comment type="caution">
    <text evidence="2">The sequence shown here is derived from an EMBL/GenBank/DDBJ whole genome shotgun (WGS) entry which is preliminary data.</text>
</comment>
<name>C6M563_NEISI</name>
<evidence type="ECO:0000256" key="1">
    <source>
        <dbReference type="SAM" id="Phobius"/>
    </source>
</evidence>
<keyword evidence="1" id="KW-0812">Transmembrane</keyword>
<feature type="transmembrane region" description="Helical" evidence="1">
    <location>
        <begin position="6"/>
        <end position="27"/>
    </location>
</feature>
<keyword evidence="1" id="KW-0472">Membrane</keyword>
<sequence>MVDGFQTTSNIITLCLTVFYSIFAVWARTEAMRHTNFHAF</sequence>
<protein>
    <submittedName>
        <fullName evidence="2">Uncharacterized protein</fullName>
    </submittedName>
</protein>
<proteinExistence type="predicted"/>
<keyword evidence="3" id="KW-1185">Reference proteome</keyword>
<organism evidence="2 3">
    <name type="scientific">Neisseria sicca ATCC 29256</name>
    <dbReference type="NCBI Taxonomy" id="547045"/>
    <lineage>
        <taxon>Bacteria</taxon>
        <taxon>Pseudomonadati</taxon>
        <taxon>Pseudomonadota</taxon>
        <taxon>Betaproteobacteria</taxon>
        <taxon>Neisseriales</taxon>
        <taxon>Neisseriaceae</taxon>
        <taxon>Neisseria</taxon>
    </lineage>
</organism>
<keyword evidence="1" id="KW-1133">Transmembrane helix</keyword>
<dbReference type="Proteomes" id="UP000005365">
    <property type="component" value="Unassembled WGS sequence"/>
</dbReference>
<dbReference type="AlphaFoldDB" id="C6M563"/>
<reference evidence="2" key="1">
    <citation type="submission" date="2009-07" db="EMBL/GenBank/DDBJ databases">
        <authorList>
            <person name="Weinstock G."/>
            <person name="Sodergren E."/>
            <person name="Clifton S."/>
            <person name="Fulton L."/>
            <person name="Fulton B."/>
            <person name="Courtney L."/>
            <person name="Fronick C."/>
            <person name="Harrison M."/>
            <person name="Strong C."/>
            <person name="Farmer C."/>
            <person name="Delahaunty K."/>
            <person name="Markovic C."/>
            <person name="Hall O."/>
            <person name="Minx P."/>
            <person name="Tomlinson C."/>
            <person name="Mitreva M."/>
            <person name="Nelson J."/>
            <person name="Hou S."/>
            <person name="Wollam A."/>
            <person name="Pepin K.H."/>
            <person name="Johnson M."/>
            <person name="Bhonagiri V."/>
            <person name="Nash W.E."/>
            <person name="Warren W."/>
            <person name="Chinwalla A."/>
            <person name="Mardis E.R."/>
            <person name="Wilson R.K."/>
        </authorList>
    </citation>
    <scope>NUCLEOTIDE SEQUENCE [LARGE SCALE GENOMIC DNA]</scope>
    <source>
        <strain evidence="2">ATCC 29256</strain>
    </source>
</reference>
<accession>C6M563</accession>